<dbReference type="STRING" id="680198.SCAB_24002"/>
<keyword evidence="2" id="KW-1185">Reference proteome</keyword>
<dbReference type="AlphaFoldDB" id="C9Z0G2"/>
<evidence type="ECO:0000313" key="1">
    <source>
        <dbReference type="EMBL" id="CBG69515.1"/>
    </source>
</evidence>
<dbReference type="KEGG" id="scb:SCAB_24002"/>
<evidence type="ECO:0000313" key="2">
    <source>
        <dbReference type="Proteomes" id="UP000001444"/>
    </source>
</evidence>
<name>C9Z0G2_STRSW</name>
<dbReference type="Proteomes" id="UP000001444">
    <property type="component" value="Chromosome"/>
</dbReference>
<protein>
    <submittedName>
        <fullName evidence="1">Uncharacterized protein</fullName>
    </submittedName>
</protein>
<dbReference type="EMBL" id="FN554889">
    <property type="protein sequence ID" value="CBG69515.1"/>
    <property type="molecule type" value="Genomic_DNA"/>
</dbReference>
<sequence>MKGPYSPVEYGPFVVPAALGPGARQGCVKERLRRVSRPLCRDYWP</sequence>
<proteinExistence type="predicted"/>
<gene>
    <name evidence="1" type="ordered locus">SCAB_24002</name>
</gene>
<reference evidence="1 2" key="1">
    <citation type="journal article" date="2010" name="Mol. Plant Microbe Interact.">
        <title>Streptomyces scabies 87-22 contains a coronafacic acid-like biosynthetic cluster that contributes to plant-microbe interactions.</title>
        <authorList>
            <person name="Bignell D.R."/>
            <person name="Seipke R.F."/>
            <person name="Huguet-Tapia J.C."/>
            <person name="Chambers A.H."/>
            <person name="Parry R.J."/>
            <person name="Loria R."/>
        </authorList>
    </citation>
    <scope>NUCLEOTIDE SEQUENCE [LARGE SCALE GENOMIC DNA]</scope>
    <source>
        <strain evidence="1 2">87.22</strain>
    </source>
</reference>
<dbReference type="HOGENOM" id="CLU_3206046_0_0_11"/>
<accession>C9Z0G2</accession>
<organism evidence="1 2">
    <name type="scientific">Streptomyces scabiei (strain 87.22)</name>
    <dbReference type="NCBI Taxonomy" id="680198"/>
    <lineage>
        <taxon>Bacteria</taxon>
        <taxon>Bacillati</taxon>
        <taxon>Actinomycetota</taxon>
        <taxon>Actinomycetes</taxon>
        <taxon>Kitasatosporales</taxon>
        <taxon>Streptomycetaceae</taxon>
        <taxon>Streptomyces</taxon>
    </lineage>
</organism>